<dbReference type="InParanoid" id="A0A369KIP5"/>
<gene>
    <name evidence="2" type="ORF">Hypma_005825</name>
</gene>
<name>A0A369KIP5_HYPMA</name>
<dbReference type="EMBL" id="LUEZ02000004">
    <property type="protein sequence ID" value="RDB30816.1"/>
    <property type="molecule type" value="Genomic_DNA"/>
</dbReference>
<feature type="compositionally biased region" description="Basic and acidic residues" evidence="1">
    <location>
        <begin position="10"/>
        <end position="28"/>
    </location>
</feature>
<accession>A0A369KIP5</accession>
<keyword evidence="3" id="KW-1185">Reference proteome</keyword>
<organism evidence="2 3">
    <name type="scientific">Hypsizygus marmoreus</name>
    <name type="common">White beech mushroom</name>
    <name type="synonym">Agaricus marmoreus</name>
    <dbReference type="NCBI Taxonomy" id="39966"/>
    <lineage>
        <taxon>Eukaryota</taxon>
        <taxon>Fungi</taxon>
        <taxon>Dikarya</taxon>
        <taxon>Basidiomycota</taxon>
        <taxon>Agaricomycotina</taxon>
        <taxon>Agaricomycetes</taxon>
        <taxon>Agaricomycetidae</taxon>
        <taxon>Agaricales</taxon>
        <taxon>Tricholomatineae</taxon>
        <taxon>Lyophyllaceae</taxon>
        <taxon>Hypsizygus</taxon>
    </lineage>
</organism>
<feature type="region of interest" description="Disordered" evidence="1">
    <location>
        <begin position="1"/>
        <end position="41"/>
    </location>
</feature>
<dbReference type="AlphaFoldDB" id="A0A369KIP5"/>
<evidence type="ECO:0000256" key="1">
    <source>
        <dbReference type="SAM" id="MobiDB-lite"/>
    </source>
</evidence>
<comment type="caution">
    <text evidence="2">The sequence shown here is derived from an EMBL/GenBank/DDBJ whole genome shotgun (WGS) entry which is preliminary data.</text>
</comment>
<evidence type="ECO:0000313" key="2">
    <source>
        <dbReference type="EMBL" id="RDB30816.1"/>
    </source>
</evidence>
<proteinExistence type="predicted"/>
<reference evidence="2" key="1">
    <citation type="submission" date="2018-04" db="EMBL/GenBank/DDBJ databases">
        <title>Whole genome sequencing of Hypsizygus marmoreus.</title>
        <authorList>
            <person name="Choi I.-G."/>
            <person name="Min B."/>
            <person name="Kim J.-G."/>
            <person name="Kim S."/>
            <person name="Oh Y.-L."/>
            <person name="Kong W.-S."/>
            <person name="Park H."/>
            <person name="Jeong J."/>
            <person name="Song E.-S."/>
        </authorList>
    </citation>
    <scope>NUCLEOTIDE SEQUENCE [LARGE SCALE GENOMIC DNA]</scope>
    <source>
        <strain evidence="2">51987-8</strain>
    </source>
</reference>
<dbReference type="Proteomes" id="UP000076154">
    <property type="component" value="Unassembled WGS sequence"/>
</dbReference>
<dbReference type="OrthoDB" id="3236341at2759"/>
<evidence type="ECO:0000313" key="3">
    <source>
        <dbReference type="Proteomes" id="UP000076154"/>
    </source>
</evidence>
<protein>
    <submittedName>
        <fullName evidence="2">Uncharacterized protein</fullName>
    </submittedName>
</protein>
<sequence length="277" mass="31805">MGASSSGKNEQPRSRKRRNDDKDEHQDVNETDEHDNKRRKFEMPFSTSAWAKAPGYIVASRSLPESQRKQISDFLQDPEIQTIVEKTIIAVMVSSRTESYSLHALVYHTMNSLTALPRFWVPVDWEVDSKEMRKFVEWQVFRTRARFEREIKSSVDLPDPRHHVDIKQLTRDLLAPSDMQLTVEACARVAVMRSVLLDVTVDFWAALDKMLLCLCCGSTAMSSVREFNKILAIDEVAHGAEPGFSEELDRNRVDEWQQHVDSKICGFIFPLAAAQVY</sequence>